<dbReference type="AlphaFoldDB" id="A0A0D3IJS2"/>
<dbReference type="RefSeq" id="XP_005763936.1">
    <property type="nucleotide sequence ID" value="XM_005763879.1"/>
</dbReference>
<dbReference type="PaxDb" id="2903-EOD05266"/>
<keyword evidence="3" id="KW-1185">Reference proteome</keyword>
<dbReference type="EnsemblProtists" id="EOD11507">
    <property type="protein sequence ID" value="EOD11507"/>
    <property type="gene ID" value="EMIHUDRAFT_371503"/>
</dbReference>
<dbReference type="HOGENOM" id="CLU_2101536_0_0_1"/>
<feature type="region of interest" description="Disordered" evidence="1">
    <location>
        <begin position="31"/>
        <end position="54"/>
    </location>
</feature>
<dbReference type="KEGG" id="ehx:EMIHUDRAFT_351007"/>
<proteinExistence type="predicted"/>
<reference evidence="3" key="1">
    <citation type="journal article" date="2013" name="Nature">
        <title>Pan genome of the phytoplankton Emiliania underpins its global distribution.</title>
        <authorList>
            <person name="Read B.A."/>
            <person name="Kegel J."/>
            <person name="Klute M.J."/>
            <person name="Kuo A."/>
            <person name="Lefebvre S.C."/>
            <person name="Maumus F."/>
            <person name="Mayer C."/>
            <person name="Miller J."/>
            <person name="Monier A."/>
            <person name="Salamov A."/>
            <person name="Young J."/>
            <person name="Aguilar M."/>
            <person name="Claverie J.M."/>
            <person name="Frickenhaus S."/>
            <person name="Gonzalez K."/>
            <person name="Herman E.K."/>
            <person name="Lin Y.C."/>
            <person name="Napier J."/>
            <person name="Ogata H."/>
            <person name="Sarno A.F."/>
            <person name="Shmutz J."/>
            <person name="Schroeder D."/>
            <person name="de Vargas C."/>
            <person name="Verret F."/>
            <person name="von Dassow P."/>
            <person name="Valentin K."/>
            <person name="Van de Peer Y."/>
            <person name="Wheeler G."/>
            <person name="Dacks J.B."/>
            <person name="Delwiche C.F."/>
            <person name="Dyhrman S.T."/>
            <person name="Glockner G."/>
            <person name="John U."/>
            <person name="Richards T."/>
            <person name="Worden A.Z."/>
            <person name="Zhang X."/>
            <person name="Grigoriev I.V."/>
            <person name="Allen A.E."/>
            <person name="Bidle K."/>
            <person name="Borodovsky M."/>
            <person name="Bowler C."/>
            <person name="Brownlee C."/>
            <person name="Cock J.M."/>
            <person name="Elias M."/>
            <person name="Gladyshev V.N."/>
            <person name="Groth M."/>
            <person name="Guda C."/>
            <person name="Hadaegh A."/>
            <person name="Iglesias-Rodriguez M.D."/>
            <person name="Jenkins J."/>
            <person name="Jones B.M."/>
            <person name="Lawson T."/>
            <person name="Leese F."/>
            <person name="Lindquist E."/>
            <person name="Lobanov A."/>
            <person name="Lomsadze A."/>
            <person name="Malik S.B."/>
            <person name="Marsh M.E."/>
            <person name="Mackinder L."/>
            <person name="Mock T."/>
            <person name="Mueller-Roeber B."/>
            <person name="Pagarete A."/>
            <person name="Parker M."/>
            <person name="Probert I."/>
            <person name="Quesneville H."/>
            <person name="Raines C."/>
            <person name="Rensing S.A."/>
            <person name="Riano-Pachon D.M."/>
            <person name="Richier S."/>
            <person name="Rokitta S."/>
            <person name="Shiraiwa Y."/>
            <person name="Soanes D.M."/>
            <person name="van der Giezen M."/>
            <person name="Wahlund T.M."/>
            <person name="Williams B."/>
            <person name="Wilson W."/>
            <person name="Wolfe G."/>
            <person name="Wurch L.L."/>
        </authorList>
    </citation>
    <scope>NUCLEOTIDE SEQUENCE</scope>
</reference>
<sequence>MAAGLARQHAPGRQPPAPGWLSLEEQLMRAVLSSPGGANGGGGGGGGGDGAGTLHDFVRGWREVFCEALQPRHLPPGWSTEHRRPVRPAVADAAARVESETAADPRERLHDCNTGR</sequence>
<evidence type="ECO:0000256" key="1">
    <source>
        <dbReference type="SAM" id="MobiDB-lite"/>
    </source>
</evidence>
<dbReference type="RefSeq" id="XP_005757695.1">
    <property type="nucleotide sequence ID" value="XM_005757638.1"/>
</dbReference>
<organism evidence="2 3">
    <name type="scientific">Emiliania huxleyi (strain CCMP1516)</name>
    <dbReference type="NCBI Taxonomy" id="280463"/>
    <lineage>
        <taxon>Eukaryota</taxon>
        <taxon>Haptista</taxon>
        <taxon>Haptophyta</taxon>
        <taxon>Prymnesiophyceae</taxon>
        <taxon>Isochrysidales</taxon>
        <taxon>Noelaerhabdaceae</taxon>
        <taxon>Emiliania</taxon>
    </lineage>
</organism>
<protein>
    <submittedName>
        <fullName evidence="2">Uncharacterized protein</fullName>
    </submittedName>
</protein>
<name>A0A0D3IJS2_EMIH1</name>
<dbReference type="GeneID" id="17257654"/>
<dbReference type="Proteomes" id="UP000013827">
    <property type="component" value="Unassembled WGS sequence"/>
</dbReference>
<evidence type="ECO:0000313" key="2">
    <source>
        <dbReference type="EnsemblProtists" id="EOD11507"/>
    </source>
</evidence>
<feature type="region of interest" description="Disordered" evidence="1">
    <location>
        <begin position="96"/>
        <end position="116"/>
    </location>
</feature>
<feature type="region of interest" description="Disordered" evidence="1">
    <location>
        <begin position="1"/>
        <end position="20"/>
    </location>
</feature>
<dbReference type="EnsemblProtists" id="EOD05266">
    <property type="protein sequence ID" value="EOD05266"/>
    <property type="gene ID" value="EMIHUDRAFT_351007"/>
</dbReference>
<accession>A0A0D3IJS2</accession>
<dbReference type="GeneID" id="17251488"/>
<evidence type="ECO:0000313" key="3">
    <source>
        <dbReference type="Proteomes" id="UP000013827"/>
    </source>
</evidence>
<feature type="compositionally biased region" description="Gly residues" evidence="1">
    <location>
        <begin position="37"/>
        <end position="51"/>
    </location>
</feature>
<dbReference type="KEGG" id="ehx:EMIHUDRAFT_371503"/>
<reference evidence="2" key="2">
    <citation type="submission" date="2024-10" db="UniProtKB">
        <authorList>
            <consortium name="EnsemblProtists"/>
        </authorList>
    </citation>
    <scope>IDENTIFICATION</scope>
</reference>